<gene>
    <name evidence="1" type="ORF">HY768_00705</name>
</gene>
<comment type="caution">
    <text evidence="1">The sequence shown here is derived from an EMBL/GenBank/DDBJ whole genome shotgun (WGS) entry which is preliminary data.</text>
</comment>
<dbReference type="EMBL" id="JACQXR010000008">
    <property type="protein sequence ID" value="MBI4725742.1"/>
    <property type="molecule type" value="Genomic_DNA"/>
</dbReference>
<protein>
    <submittedName>
        <fullName evidence="1">Uncharacterized protein</fullName>
    </submittedName>
</protein>
<sequence>MREPFFDSVRIFDDKAQCDAFLLATMGLDPGTKLPAEFCAALEQQALMAVSPAIYHTVYPDGREDNSYGKLLAHEIAHRLHIRILNGDEEAMGPVWFYEGFAICAADQMNDPNFTLTDDELWRIVENPNRGSYKKYGAVIRRFLKKRTIEEMVEKAGKSGFIEWLRAG</sequence>
<organism evidence="1 2">
    <name type="scientific">candidate division TA06 bacterium</name>
    <dbReference type="NCBI Taxonomy" id="2250710"/>
    <lineage>
        <taxon>Bacteria</taxon>
        <taxon>Bacteria division TA06</taxon>
    </lineage>
</organism>
<dbReference type="AlphaFoldDB" id="A0A933I9E9"/>
<evidence type="ECO:0000313" key="1">
    <source>
        <dbReference type="EMBL" id="MBI4725742.1"/>
    </source>
</evidence>
<name>A0A933I9E9_UNCT6</name>
<dbReference type="Proteomes" id="UP000736328">
    <property type="component" value="Unassembled WGS sequence"/>
</dbReference>
<evidence type="ECO:0000313" key="2">
    <source>
        <dbReference type="Proteomes" id="UP000736328"/>
    </source>
</evidence>
<reference evidence="1" key="1">
    <citation type="submission" date="2020-07" db="EMBL/GenBank/DDBJ databases">
        <title>Huge and variable diversity of episymbiotic CPR bacteria and DPANN archaea in groundwater ecosystems.</title>
        <authorList>
            <person name="He C.Y."/>
            <person name="Keren R."/>
            <person name="Whittaker M."/>
            <person name="Farag I.F."/>
            <person name="Doudna J."/>
            <person name="Cate J.H.D."/>
            <person name="Banfield J.F."/>
        </authorList>
    </citation>
    <scope>NUCLEOTIDE SEQUENCE</scope>
    <source>
        <strain evidence="1">NC_groundwater_1520_Pr4_B-0.1um_53_5</strain>
    </source>
</reference>
<proteinExistence type="predicted"/>
<accession>A0A933I9E9</accession>